<comment type="caution">
    <text evidence="13">The sequence shown here is derived from an EMBL/GenBank/DDBJ whole genome shotgun (WGS) entry which is preliminary data.</text>
</comment>
<evidence type="ECO:0000313" key="14">
    <source>
        <dbReference type="Proteomes" id="UP000197468"/>
    </source>
</evidence>
<evidence type="ECO:0000256" key="3">
    <source>
        <dbReference type="ARBA" id="ARBA00022448"/>
    </source>
</evidence>
<keyword evidence="5 10" id="KW-0592">Phosphate transport</keyword>
<dbReference type="NCBIfam" id="TIGR02138">
    <property type="entry name" value="phosphate_pstC"/>
    <property type="match status" value="1"/>
</dbReference>
<dbReference type="SUPFAM" id="SSF161098">
    <property type="entry name" value="MetI-like"/>
    <property type="match status" value="1"/>
</dbReference>
<comment type="function">
    <text evidence="10">Part of the binding-protein-dependent transport system for phosphate; probably responsible for the translocation of the substrate across the membrane.</text>
</comment>
<dbReference type="InterPro" id="IPR011864">
    <property type="entry name" value="Phosphate_PstC"/>
</dbReference>
<comment type="similarity">
    <text evidence="2 10">Belongs to the binding-protein-dependent transport system permease family. CysTW subfamily.</text>
</comment>
<dbReference type="NCBIfam" id="NF008435">
    <property type="entry name" value="PRK11275.1"/>
    <property type="match status" value="1"/>
</dbReference>
<dbReference type="Proteomes" id="UP000197468">
    <property type="component" value="Unassembled WGS sequence"/>
</dbReference>
<feature type="transmembrane region" description="Helical" evidence="9">
    <location>
        <begin position="180"/>
        <end position="203"/>
    </location>
</feature>
<evidence type="ECO:0000259" key="12">
    <source>
        <dbReference type="PROSITE" id="PS50928"/>
    </source>
</evidence>
<organism evidence="13 14">
    <name type="scientific">Roseateles aquatilis</name>
    <dbReference type="NCBI Taxonomy" id="431061"/>
    <lineage>
        <taxon>Bacteria</taxon>
        <taxon>Pseudomonadati</taxon>
        <taxon>Pseudomonadota</taxon>
        <taxon>Betaproteobacteria</taxon>
        <taxon>Burkholderiales</taxon>
        <taxon>Sphaerotilaceae</taxon>
        <taxon>Roseateles</taxon>
    </lineage>
</organism>
<evidence type="ECO:0000256" key="4">
    <source>
        <dbReference type="ARBA" id="ARBA00022475"/>
    </source>
</evidence>
<keyword evidence="14" id="KW-1185">Reference proteome</keyword>
<dbReference type="AlphaFoldDB" id="A0A246JIG7"/>
<feature type="transmembrane region" description="Helical" evidence="9">
    <location>
        <begin position="129"/>
        <end position="160"/>
    </location>
</feature>
<proteinExistence type="inferred from homology"/>
<keyword evidence="4" id="KW-1003">Cell membrane</keyword>
<name>A0A246JIG7_9BURK</name>
<keyword evidence="7 9" id="KW-1133">Transmembrane helix</keyword>
<evidence type="ECO:0000256" key="9">
    <source>
        <dbReference type="RuleBase" id="RU363032"/>
    </source>
</evidence>
<sequence>MLPANSIDRQRGQERSQPQGRPPARRRVAPWADTVFSLLTHGAAWLTLALLAGIIGSLLVGAAPAIKHFGLGFLVSTDWDPVQEKFGGLVMIYGTLMTSLIALLIAVPVSFGIALFLTELAPGWLRRPLGIAIELLAAVPSIVYGMWGLLVFGPILATYVQQPLQSLLNGVPYLGALVSGPPVGIGILSAGIILAIMIIPFIASVMRDVFEVTPAMLKESAYGLGSTTWEVVWKVVLPYTKTGVVGGIMLGLGRALGETMAVTFVIGNMNQLNSLSVFEAANSITSALANEFAEAGAGLHQASLIYLGLVLFFITFVVLACSKVLLNKLKKNEGART</sequence>
<dbReference type="Gene3D" id="1.10.3720.10">
    <property type="entry name" value="MetI-like"/>
    <property type="match status" value="1"/>
</dbReference>
<accession>A0A246JIG7</accession>
<keyword evidence="10" id="KW-0997">Cell inner membrane</keyword>
<evidence type="ECO:0000256" key="5">
    <source>
        <dbReference type="ARBA" id="ARBA00022592"/>
    </source>
</evidence>
<dbReference type="OrthoDB" id="9785113at2"/>
<protein>
    <recommendedName>
        <fullName evidence="10">Phosphate transport system permease protein</fullName>
    </recommendedName>
</protein>
<evidence type="ECO:0000256" key="6">
    <source>
        <dbReference type="ARBA" id="ARBA00022692"/>
    </source>
</evidence>
<keyword evidence="3 9" id="KW-0813">Transport</keyword>
<keyword evidence="6 9" id="KW-0812">Transmembrane</keyword>
<feature type="transmembrane region" description="Helical" evidence="9">
    <location>
        <begin position="43"/>
        <end position="66"/>
    </location>
</feature>
<comment type="subcellular location">
    <subcellularLocation>
        <location evidence="10">Cell inner membrane</location>
        <topology evidence="10">Multi-pass membrane protein</topology>
    </subcellularLocation>
    <subcellularLocation>
        <location evidence="1 9">Cell membrane</location>
        <topology evidence="1 9">Multi-pass membrane protein</topology>
    </subcellularLocation>
</comment>
<feature type="transmembrane region" description="Helical" evidence="9">
    <location>
        <begin position="86"/>
        <end position="117"/>
    </location>
</feature>
<reference evidence="13 14" key="1">
    <citation type="journal article" date="2008" name="Int. J. Syst. Evol. Microbiol.">
        <title>Description of Roseateles aquatilis sp. nov. and Roseateles terrae sp. nov., in the class Betaproteobacteria, and emended description of the genus Roseateles.</title>
        <authorList>
            <person name="Gomila M."/>
            <person name="Bowien B."/>
            <person name="Falsen E."/>
            <person name="Moore E.R."/>
            <person name="Lalucat J."/>
        </authorList>
    </citation>
    <scope>NUCLEOTIDE SEQUENCE [LARGE SCALE GENOMIC DNA]</scope>
    <source>
        <strain evidence="13 14">CCUG 48205</strain>
    </source>
</reference>
<gene>
    <name evidence="13" type="primary">pstC</name>
    <name evidence="13" type="ORF">CDN99_06345</name>
</gene>
<dbReference type="PANTHER" id="PTHR30425">
    <property type="entry name" value="PHOSPHATE TRANSPORT SYSTEM PERMEASE PROTEIN PST"/>
    <property type="match status" value="1"/>
</dbReference>
<feature type="transmembrane region" description="Helical" evidence="9">
    <location>
        <begin position="304"/>
        <end position="326"/>
    </location>
</feature>
<evidence type="ECO:0000256" key="7">
    <source>
        <dbReference type="ARBA" id="ARBA00022989"/>
    </source>
</evidence>
<dbReference type="EMBL" id="NIOF01000002">
    <property type="protein sequence ID" value="OWQ92313.1"/>
    <property type="molecule type" value="Genomic_DNA"/>
</dbReference>
<feature type="transmembrane region" description="Helical" evidence="9">
    <location>
        <begin position="244"/>
        <end position="266"/>
    </location>
</feature>
<dbReference type="InterPro" id="IPR035906">
    <property type="entry name" value="MetI-like_sf"/>
</dbReference>
<evidence type="ECO:0000256" key="11">
    <source>
        <dbReference type="SAM" id="MobiDB-lite"/>
    </source>
</evidence>
<dbReference type="InterPro" id="IPR051124">
    <property type="entry name" value="Phosphate_Transport_Permease"/>
</dbReference>
<evidence type="ECO:0000256" key="10">
    <source>
        <dbReference type="RuleBase" id="RU363054"/>
    </source>
</evidence>
<evidence type="ECO:0000313" key="13">
    <source>
        <dbReference type="EMBL" id="OWQ92313.1"/>
    </source>
</evidence>
<dbReference type="PROSITE" id="PS50928">
    <property type="entry name" value="ABC_TM1"/>
    <property type="match status" value="1"/>
</dbReference>
<evidence type="ECO:0000256" key="1">
    <source>
        <dbReference type="ARBA" id="ARBA00004651"/>
    </source>
</evidence>
<feature type="region of interest" description="Disordered" evidence="11">
    <location>
        <begin position="1"/>
        <end position="26"/>
    </location>
</feature>
<dbReference type="GO" id="GO:0005886">
    <property type="term" value="C:plasma membrane"/>
    <property type="evidence" value="ECO:0007669"/>
    <property type="project" value="UniProtKB-SubCell"/>
</dbReference>
<keyword evidence="8 9" id="KW-0472">Membrane</keyword>
<dbReference type="CDD" id="cd06261">
    <property type="entry name" value="TM_PBP2"/>
    <property type="match status" value="1"/>
</dbReference>
<dbReference type="GO" id="GO:0006817">
    <property type="term" value="P:phosphate ion transport"/>
    <property type="evidence" value="ECO:0007669"/>
    <property type="project" value="UniProtKB-KW"/>
</dbReference>
<dbReference type="PANTHER" id="PTHR30425:SF1">
    <property type="entry name" value="PHOSPHATE TRANSPORT SYSTEM PERMEASE PROTEIN PSTC"/>
    <property type="match status" value="1"/>
</dbReference>
<dbReference type="Pfam" id="PF00528">
    <property type="entry name" value="BPD_transp_1"/>
    <property type="match status" value="1"/>
</dbReference>
<dbReference type="GO" id="GO:0005315">
    <property type="term" value="F:phosphate transmembrane transporter activity"/>
    <property type="evidence" value="ECO:0007669"/>
    <property type="project" value="InterPro"/>
</dbReference>
<feature type="domain" description="ABC transmembrane type-1" evidence="12">
    <location>
        <begin position="92"/>
        <end position="322"/>
    </location>
</feature>
<evidence type="ECO:0000256" key="8">
    <source>
        <dbReference type="ARBA" id="ARBA00023136"/>
    </source>
</evidence>
<dbReference type="InterPro" id="IPR000515">
    <property type="entry name" value="MetI-like"/>
</dbReference>
<evidence type="ECO:0000256" key="2">
    <source>
        <dbReference type="ARBA" id="ARBA00007069"/>
    </source>
</evidence>